<dbReference type="PANTHER" id="PTHR32024:SF1">
    <property type="entry name" value="KTR SYSTEM POTASSIUM UPTAKE PROTEIN B"/>
    <property type="match status" value="1"/>
</dbReference>
<name>A0A1D7TQ28_9LACO</name>
<keyword evidence="2" id="KW-0813">Transport</keyword>
<comment type="subcellular location">
    <subcellularLocation>
        <location evidence="1">Cell membrane</location>
        <topology evidence="1">Multi-pass membrane protein</topology>
    </subcellularLocation>
</comment>
<keyword evidence="7 8" id="KW-0472">Membrane</keyword>
<dbReference type="GO" id="GO:0008324">
    <property type="term" value="F:monoatomic cation transmembrane transporter activity"/>
    <property type="evidence" value="ECO:0007669"/>
    <property type="project" value="InterPro"/>
</dbReference>
<keyword evidence="6" id="KW-0406">Ion transport</keyword>
<feature type="transmembrane region" description="Helical" evidence="8">
    <location>
        <begin position="246"/>
        <end position="265"/>
    </location>
</feature>
<gene>
    <name evidence="9" type="ORF">BHF65_02035</name>
</gene>
<organism evidence="9 10">
    <name type="scientific">Ligilactobacillus salivarius</name>
    <dbReference type="NCBI Taxonomy" id="1624"/>
    <lineage>
        <taxon>Bacteria</taxon>
        <taxon>Bacillati</taxon>
        <taxon>Bacillota</taxon>
        <taxon>Bacilli</taxon>
        <taxon>Lactobacillales</taxon>
        <taxon>Lactobacillaceae</taxon>
        <taxon>Ligilactobacillus</taxon>
    </lineage>
</organism>
<dbReference type="Proteomes" id="UP000094723">
    <property type="component" value="Chromosome"/>
</dbReference>
<evidence type="ECO:0000256" key="5">
    <source>
        <dbReference type="ARBA" id="ARBA00022989"/>
    </source>
</evidence>
<dbReference type="Pfam" id="PF02386">
    <property type="entry name" value="TrkH"/>
    <property type="match status" value="1"/>
</dbReference>
<evidence type="ECO:0000256" key="2">
    <source>
        <dbReference type="ARBA" id="ARBA00022448"/>
    </source>
</evidence>
<proteinExistence type="predicted"/>
<dbReference type="GO" id="GO:0030001">
    <property type="term" value="P:metal ion transport"/>
    <property type="evidence" value="ECO:0007669"/>
    <property type="project" value="UniProtKB-ARBA"/>
</dbReference>
<feature type="transmembrane region" description="Helical" evidence="8">
    <location>
        <begin position="139"/>
        <end position="158"/>
    </location>
</feature>
<feature type="transmembrane region" description="Helical" evidence="8">
    <location>
        <begin position="423"/>
        <end position="443"/>
    </location>
</feature>
<sequence>MYGRRKMRTRRGLSRIQIITLSFLLAIIVGSLILMLPIMSANGESTDFVDALFTATTSVCITGLVTVTTATHWSSLGHIVILLLIQLGGLGTITLMSLAFFATGKRISLQNRLLMADAFNLDNNKGIVNFVIRVIKESLMIEGLGAIAYSIYFIPHFGFLTGSWYSIFHSVSAFCNAGIDLLADNSLIAYAGNWWLNIVTMLLIVCGGLGFTVWNELIKGFVNQYRYYKNGRGKRLKNTLSQHTKMVLTTTFALIFGGAILYYLFERSNPNTLGSVKNSQAMLEALFQSVTTRTAGFVTIPQANLTIPSVMLTVFLMFIGGSPTGTAGGIKTTTLAVILAEVRATIKGEPEAICFKRQVPRQTTRKAIAITLISVAASVLAVLIMYFIQPGDMTDNVFEVYSALGTVGISRDLTPHLTTAAKYLIIACMYLGRVGPISILLALMRRKHYANLKYAPGNIRVG</sequence>
<keyword evidence="5 8" id="KW-1133">Transmembrane helix</keyword>
<evidence type="ECO:0000313" key="9">
    <source>
        <dbReference type="EMBL" id="AOO73082.1"/>
    </source>
</evidence>
<feature type="transmembrane region" description="Helical" evidence="8">
    <location>
        <begin position="367"/>
        <end position="388"/>
    </location>
</feature>
<evidence type="ECO:0000256" key="1">
    <source>
        <dbReference type="ARBA" id="ARBA00004651"/>
    </source>
</evidence>
<evidence type="ECO:0000256" key="7">
    <source>
        <dbReference type="ARBA" id="ARBA00023136"/>
    </source>
</evidence>
<keyword evidence="3" id="KW-1003">Cell membrane</keyword>
<evidence type="ECO:0000256" key="3">
    <source>
        <dbReference type="ARBA" id="ARBA00022475"/>
    </source>
</evidence>
<protein>
    <submittedName>
        <fullName evidence="9">Potassium transporter KtrB</fullName>
    </submittedName>
</protein>
<dbReference type="EMBL" id="CP017107">
    <property type="protein sequence ID" value="AOO73082.1"/>
    <property type="molecule type" value="Genomic_DNA"/>
</dbReference>
<dbReference type="AlphaFoldDB" id="A0A1D7TQ28"/>
<feature type="transmembrane region" description="Helical" evidence="8">
    <location>
        <begin position="21"/>
        <end position="39"/>
    </location>
</feature>
<evidence type="ECO:0000256" key="8">
    <source>
        <dbReference type="SAM" id="Phobius"/>
    </source>
</evidence>
<dbReference type="GO" id="GO:0005886">
    <property type="term" value="C:plasma membrane"/>
    <property type="evidence" value="ECO:0007669"/>
    <property type="project" value="UniProtKB-SubCell"/>
</dbReference>
<dbReference type="InterPro" id="IPR003445">
    <property type="entry name" value="Cat_transpt"/>
</dbReference>
<evidence type="ECO:0000313" key="10">
    <source>
        <dbReference type="Proteomes" id="UP000094723"/>
    </source>
</evidence>
<reference evidence="9 10" key="1">
    <citation type="submission" date="2016-09" db="EMBL/GenBank/DDBJ databases">
        <title>Complete Genome Sequence of Lactobacillus salivarius Jin.</title>
        <authorList>
            <person name="Jin N."/>
            <person name="Li C."/>
            <person name="Wang M."/>
            <person name="Ren D."/>
            <person name="Di Y."/>
            <person name="Pan R."/>
            <person name="Du S."/>
            <person name="Lu H."/>
            <person name="Li X."/>
            <person name="Tian M."/>
        </authorList>
    </citation>
    <scope>NUCLEOTIDE SEQUENCE [LARGE SCALE GENOMIC DNA]</scope>
    <source>
        <strain evidence="9 10">CICC 23174</strain>
    </source>
</reference>
<dbReference type="PANTHER" id="PTHR32024">
    <property type="entry name" value="TRK SYSTEM POTASSIUM UPTAKE PROTEIN TRKG-RELATED"/>
    <property type="match status" value="1"/>
</dbReference>
<evidence type="ECO:0000256" key="4">
    <source>
        <dbReference type="ARBA" id="ARBA00022692"/>
    </source>
</evidence>
<feature type="transmembrane region" description="Helical" evidence="8">
    <location>
        <begin position="79"/>
        <end position="102"/>
    </location>
</feature>
<keyword evidence="4 8" id="KW-0812">Transmembrane</keyword>
<feature type="transmembrane region" description="Helical" evidence="8">
    <location>
        <begin position="194"/>
        <end position="214"/>
    </location>
</feature>
<accession>A0A1D7TQ28</accession>
<evidence type="ECO:0000256" key="6">
    <source>
        <dbReference type="ARBA" id="ARBA00023065"/>
    </source>
</evidence>